<reference evidence="1" key="1">
    <citation type="submission" date="2014-11" db="EMBL/GenBank/DDBJ databases">
        <authorList>
            <person name="Amaro Gonzalez C."/>
        </authorList>
    </citation>
    <scope>NUCLEOTIDE SEQUENCE</scope>
</reference>
<dbReference type="AlphaFoldDB" id="A0A0E9QKM2"/>
<accession>A0A0E9QKM2</accession>
<name>A0A0E9QKM2_ANGAN</name>
<dbReference type="EMBL" id="GBXM01091515">
    <property type="protein sequence ID" value="JAH17062.1"/>
    <property type="molecule type" value="Transcribed_RNA"/>
</dbReference>
<sequence>MNFKLCLTVPMFAQSYNRLLPSYPSIRNNNENTDDRRIYI</sequence>
<proteinExistence type="predicted"/>
<protein>
    <submittedName>
        <fullName evidence="1">Uncharacterized protein</fullName>
    </submittedName>
</protein>
<reference evidence="1" key="2">
    <citation type="journal article" date="2015" name="Fish Shellfish Immunol.">
        <title>Early steps in the European eel (Anguilla anguilla)-Vibrio vulnificus interaction in the gills: Role of the RtxA13 toxin.</title>
        <authorList>
            <person name="Callol A."/>
            <person name="Pajuelo D."/>
            <person name="Ebbesson L."/>
            <person name="Teles M."/>
            <person name="MacKenzie S."/>
            <person name="Amaro C."/>
        </authorList>
    </citation>
    <scope>NUCLEOTIDE SEQUENCE</scope>
</reference>
<evidence type="ECO:0000313" key="1">
    <source>
        <dbReference type="EMBL" id="JAH17062.1"/>
    </source>
</evidence>
<organism evidence="1">
    <name type="scientific">Anguilla anguilla</name>
    <name type="common">European freshwater eel</name>
    <name type="synonym">Muraena anguilla</name>
    <dbReference type="NCBI Taxonomy" id="7936"/>
    <lineage>
        <taxon>Eukaryota</taxon>
        <taxon>Metazoa</taxon>
        <taxon>Chordata</taxon>
        <taxon>Craniata</taxon>
        <taxon>Vertebrata</taxon>
        <taxon>Euteleostomi</taxon>
        <taxon>Actinopterygii</taxon>
        <taxon>Neopterygii</taxon>
        <taxon>Teleostei</taxon>
        <taxon>Anguilliformes</taxon>
        <taxon>Anguillidae</taxon>
        <taxon>Anguilla</taxon>
    </lineage>
</organism>